<dbReference type="RefSeq" id="WP_317965697.1">
    <property type="nucleotide sequence ID" value="NZ_CP129118.1"/>
</dbReference>
<dbReference type="PANTHER" id="PTHR30576">
    <property type="entry name" value="COLANIC BIOSYNTHESIS UDP-GLUCOSE LIPID CARRIER TRANSFERASE"/>
    <property type="match status" value="1"/>
</dbReference>
<dbReference type="GO" id="GO:0016740">
    <property type="term" value="F:transferase activity"/>
    <property type="evidence" value="ECO:0007669"/>
    <property type="project" value="UniProtKB-KW"/>
</dbReference>
<sequence>MQKDSGRLLLENAAGITLSQVGKRLFDILMSSLLIVCLSPLFIILSVLILFKSGRPVFFLQERVGKNDLPFTIFKFRSMNYSKHNPDRHAYDWKEGVPDHFTFKTAFDETVTPLGRVLRKYSLDELPQLFNVLFGDMSLVGPRPEIPEITTHYTTKQAQRLKVKPGITGYAQVNGRSEIDHGKKIELDLYYVENQSFRLDLRIIWLTMICVVIGKGSF</sequence>
<gene>
    <name evidence="4" type="ORF">QWT69_11195</name>
</gene>
<dbReference type="PANTHER" id="PTHR30576:SF0">
    <property type="entry name" value="UNDECAPRENYL-PHOSPHATE N-ACETYLGALACTOSAMINYL 1-PHOSPHATE TRANSFERASE-RELATED"/>
    <property type="match status" value="1"/>
</dbReference>
<dbReference type="EC" id="2.7.8.-" evidence="4"/>
<evidence type="ECO:0000313" key="4">
    <source>
        <dbReference type="EMBL" id="WOV86478.1"/>
    </source>
</evidence>
<keyword evidence="4" id="KW-0808">Transferase</keyword>
<name>A0ABZ0L2Y5_9BACL</name>
<dbReference type="InterPro" id="IPR003362">
    <property type="entry name" value="Bact_transf"/>
</dbReference>
<organism evidence="4 5">
    <name type="scientific">Sporosarcina oncorhynchi</name>
    <dbReference type="NCBI Taxonomy" id="3056444"/>
    <lineage>
        <taxon>Bacteria</taxon>
        <taxon>Bacillati</taxon>
        <taxon>Bacillota</taxon>
        <taxon>Bacilli</taxon>
        <taxon>Bacillales</taxon>
        <taxon>Caryophanaceae</taxon>
        <taxon>Sporosarcina</taxon>
    </lineage>
</organism>
<keyword evidence="2" id="KW-0812">Transmembrane</keyword>
<feature type="domain" description="Bacterial sugar transferase" evidence="3">
    <location>
        <begin position="23"/>
        <end position="212"/>
    </location>
</feature>
<keyword evidence="2" id="KW-1133">Transmembrane helix</keyword>
<reference evidence="4 5" key="1">
    <citation type="submission" date="2023-06" db="EMBL/GenBank/DDBJ databases">
        <title>Sporosarcina sp. nov., isolated from Korean tranditional fermented seafood 'Jeotgal'.</title>
        <authorList>
            <person name="Yang A.I."/>
            <person name="Shin N.-R."/>
        </authorList>
    </citation>
    <scope>NUCLEOTIDE SEQUENCE [LARGE SCALE GENOMIC DNA]</scope>
    <source>
        <strain evidence="4 5">T2O-4</strain>
    </source>
</reference>
<accession>A0ABZ0L2Y5</accession>
<protein>
    <submittedName>
        <fullName evidence="4">Sugar transferase</fullName>
        <ecNumber evidence="4">2.7.8.-</ecNumber>
    </submittedName>
</protein>
<dbReference type="Proteomes" id="UP001303902">
    <property type="component" value="Chromosome"/>
</dbReference>
<dbReference type="EMBL" id="CP129118">
    <property type="protein sequence ID" value="WOV86478.1"/>
    <property type="molecule type" value="Genomic_DNA"/>
</dbReference>
<evidence type="ECO:0000259" key="3">
    <source>
        <dbReference type="Pfam" id="PF02397"/>
    </source>
</evidence>
<keyword evidence="5" id="KW-1185">Reference proteome</keyword>
<feature type="transmembrane region" description="Helical" evidence="2">
    <location>
        <begin position="28"/>
        <end position="51"/>
    </location>
</feature>
<evidence type="ECO:0000256" key="1">
    <source>
        <dbReference type="ARBA" id="ARBA00006464"/>
    </source>
</evidence>
<keyword evidence="2" id="KW-0472">Membrane</keyword>
<evidence type="ECO:0000256" key="2">
    <source>
        <dbReference type="SAM" id="Phobius"/>
    </source>
</evidence>
<evidence type="ECO:0000313" key="5">
    <source>
        <dbReference type="Proteomes" id="UP001303902"/>
    </source>
</evidence>
<dbReference type="Pfam" id="PF02397">
    <property type="entry name" value="Bac_transf"/>
    <property type="match status" value="1"/>
</dbReference>
<proteinExistence type="inferred from homology"/>
<comment type="similarity">
    <text evidence="1">Belongs to the bacterial sugar transferase family.</text>
</comment>